<dbReference type="InterPro" id="IPR020846">
    <property type="entry name" value="MFS_dom"/>
</dbReference>
<feature type="transmembrane region" description="Helical" evidence="6">
    <location>
        <begin position="12"/>
        <end position="34"/>
    </location>
</feature>
<dbReference type="SUPFAM" id="SSF103473">
    <property type="entry name" value="MFS general substrate transporter"/>
    <property type="match status" value="1"/>
</dbReference>
<keyword evidence="5 6" id="KW-0472">Membrane</keyword>
<feature type="transmembrane region" description="Helical" evidence="6">
    <location>
        <begin position="387"/>
        <end position="405"/>
    </location>
</feature>
<protein>
    <submittedName>
        <fullName evidence="8">MFS transporter</fullName>
    </submittedName>
</protein>
<proteinExistence type="predicted"/>
<keyword evidence="9" id="KW-1185">Reference proteome</keyword>
<dbReference type="EMBL" id="CP089983">
    <property type="protein sequence ID" value="WXB04480.1"/>
    <property type="molecule type" value="Genomic_DNA"/>
</dbReference>
<evidence type="ECO:0000256" key="6">
    <source>
        <dbReference type="SAM" id="Phobius"/>
    </source>
</evidence>
<feature type="transmembrane region" description="Helical" evidence="6">
    <location>
        <begin position="141"/>
        <end position="165"/>
    </location>
</feature>
<feature type="transmembrane region" description="Helical" evidence="6">
    <location>
        <begin position="79"/>
        <end position="100"/>
    </location>
</feature>
<dbReference type="RefSeq" id="WP_394834122.1">
    <property type="nucleotide sequence ID" value="NZ_CP089929.1"/>
</dbReference>
<feature type="transmembrane region" description="Helical" evidence="6">
    <location>
        <begin position="171"/>
        <end position="195"/>
    </location>
</feature>
<organism evidence="8 9">
    <name type="scientific">Pendulispora rubella</name>
    <dbReference type="NCBI Taxonomy" id="2741070"/>
    <lineage>
        <taxon>Bacteria</taxon>
        <taxon>Pseudomonadati</taxon>
        <taxon>Myxococcota</taxon>
        <taxon>Myxococcia</taxon>
        <taxon>Myxococcales</taxon>
        <taxon>Sorangiineae</taxon>
        <taxon>Pendulisporaceae</taxon>
        <taxon>Pendulispora</taxon>
    </lineage>
</organism>
<dbReference type="InterPro" id="IPR011701">
    <property type="entry name" value="MFS"/>
</dbReference>
<dbReference type="PANTHER" id="PTHR23504:SF15">
    <property type="entry name" value="MAJOR FACILITATOR SUPERFAMILY (MFS) PROFILE DOMAIN-CONTAINING PROTEIN"/>
    <property type="match status" value="1"/>
</dbReference>
<evidence type="ECO:0000256" key="2">
    <source>
        <dbReference type="ARBA" id="ARBA00022448"/>
    </source>
</evidence>
<feature type="transmembrane region" description="Helical" evidence="6">
    <location>
        <begin position="265"/>
        <end position="283"/>
    </location>
</feature>
<evidence type="ECO:0000256" key="1">
    <source>
        <dbReference type="ARBA" id="ARBA00004141"/>
    </source>
</evidence>
<dbReference type="PANTHER" id="PTHR23504">
    <property type="entry name" value="MAJOR FACILITATOR SUPERFAMILY DOMAIN-CONTAINING PROTEIN 10"/>
    <property type="match status" value="1"/>
</dbReference>
<reference evidence="8" key="1">
    <citation type="submission" date="2021-12" db="EMBL/GenBank/DDBJ databases">
        <title>Discovery of the Pendulisporaceae a myxobacterial family with distinct sporulation behavior and unique specialized metabolism.</title>
        <authorList>
            <person name="Garcia R."/>
            <person name="Popoff A."/>
            <person name="Bader C.D."/>
            <person name="Loehr J."/>
            <person name="Walesch S."/>
            <person name="Walt C."/>
            <person name="Boldt J."/>
            <person name="Bunk B."/>
            <person name="Haeckl F.J.F.P.J."/>
            <person name="Gunesch A.P."/>
            <person name="Birkelbach J."/>
            <person name="Nuebel U."/>
            <person name="Pietschmann T."/>
            <person name="Bach T."/>
            <person name="Mueller R."/>
        </authorList>
    </citation>
    <scope>NUCLEOTIDE SEQUENCE</scope>
    <source>
        <strain evidence="8">MSr11367</strain>
    </source>
</reference>
<dbReference type="PRINTS" id="PR01035">
    <property type="entry name" value="TCRTETA"/>
</dbReference>
<feature type="transmembrane region" description="Helical" evidence="6">
    <location>
        <begin position="106"/>
        <end position="129"/>
    </location>
</feature>
<evidence type="ECO:0000256" key="4">
    <source>
        <dbReference type="ARBA" id="ARBA00022989"/>
    </source>
</evidence>
<feature type="transmembrane region" description="Helical" evidence="6">
    <location>
        <begin position="319"/>
        <end position="343"/>
    </location>
</feature>
<dbReference type="Pfam" id="PF07690">
    <property type="entry name" value="MFS_1"/>
    <property type="match status" value="1"/>
</dbReference>
<comment type="subcellular location">
    <subcellularLocation>
        <location evidence="1">Membrane</location>
        <topology evidence="1">Multi-pass membrane protein</topology>
    </subcellularLocation>
</comment>
<dbReference type="Gene3D" id="1.20.1250.20">
    <property type="entry name" value="MFS general substrate transporter like domains"/>
    <property type="match status" value="1"/>
</dbReference>
<evidence type="ECO:0000256" key="3">
    <source>
        <dbReference type="ARBA" id="ARBA00022692"/>
    </source>
</evidence>
<keyword evidence="3 6" id="KW-0812">Transmembrane</keyword>
<feature type="domain" description="Major facilitator superfamily (MFS) profile" evidence="7">
    <location>
        <begin position="12"/>
        <end position="408"/>
    </location>
</feature>
<dbReference type="InterPro" id="IPR001958">
    <property type="entry name" value="Tet-R_TetA/multi-R_MdtG-like"/>
</dbReference>
<sequence length="415" mass="43720">MQQSSSRTRRPSLGAIFLTVFLDLLGFGLVIPFLAEEARDNFQTTALVGTLLSAVYSLMQFLFVPVWGRLSDRIGRRPVLVWSVAANALTMLGLGLGIAYGSHVGWLFAARIFGGIATANLGTASAYIADVTKPEDRARGMGLIGMAFGLGFVLGPGFGGALAKITINGHTGAVACFAAAALGVVNFVWVALGLVESLPKENRAQKPVRSLSPLNLDAARRAFADNGILAGIVVNFMIVFSFTNMEQTFRYFNKDVFKMDQVESGLLLAAVGVTAAIVQGAFMRPLTKRYSEPTLIPVGVFVQAIAFFGLVFAPTVGRGMLYASSLALAVGNGITQPTVSSYVSRRASATEQGAIMGTNQSAASLARVLGPAFGGFVYGAFSPRSPYVAATIGMLLALTCTLALARNQNTSTQMS</sequence>
<feature type="transmembrane region" description="Helical" evidence="6">
    <location>
        <begin position="364"/>
        <end position="381"/>
    </location>
</feature>
<evidence type="ECO:0000259" key="7">
    <source>
        <dbReference type="PROSITE" id="PS50850"/>
    </source>
</evidence>
<accession>A0ABZ2L2C4</accession>
<feature type="transmembrane region" description="Helical" evidence="6">
    <location>
        <begin position="227"/>
        <end position="245"/>
    </location>
</feature>
<dbReference type="InterPro" id="IPR036259">
    <property type="entry name" value="MFS_trans_sf"/>
</dbReference>
<evidence type="ECO:0000313" key="8">
    <source>
        <dbReference type="EMBL" id="WXB04480.1"/>
    </source>
</evidence>
<keyword evidence="4 6" id="KW-1133">Transmembrane helix</keyword>
<dbReference type="Proteomes" id="UP001374803">
    <property type="component" value="Chromosome"/>
</dbReference>
<feature type="transmembrane region" description="Helical" evidence="6">
    <location>
        <begin position="46"/>
        <end position="67"/>
    </location>
</feature>
<gene>
    <name evidence="8" type="ORF">LVJ94_47210</name>
</gene>
<feature type="transmembrane region" description="Helical" evidence="6">
    <location>
        <begin position="295"/>
        <end position="313"/>
    </location>
</feature>
<evidence type="ECO:0000256" key="5">
    <source>
        <dbReference type="ARBA" id="ARBA00023136"/>
    </source>
</evidence>
<name>A0ABZ2L2C4_9BACT</name>
<dbReference type="PROSITE" id="PS50850">
    <property type="entry name" value="MFS"/>
    <property type="match status" value="1"/>
</dbReference>
<keyword evidence="2" id="KW-0813">Transport</keyword>
<dbReference type="CDD" id="cd17330">
    <property type="entry name" value="MFS_SLC46_TetA_like"/>
    <property type="match status" value="1"/>
</dbReference>
<evidence type="ECO:0000313" key="9">
    <source>
        <dbReference type="Proteomes" id="UP001374803"/>
    </source>
</evidence>